<comment type="caution">
    <text evidence="1">The sequence shown here is derived from an EMBL/GenBank/DDBJ whole genome shotgun (WGS) entry which is preliminary data.</text>
</comment>
<evidence type="ECO:0008006" key="3">
    <source>
        <dbReference type="Google" id="ProtNLM"/>
    </source>
</evidence>
<proteinExistence type="predicted"/>
<dbReference type="Proteomes" id="UP000807469">
    <property type="component" value="Unassembled WGS sequence"/>
</dbReference>
<keyword evidence="2" id="KW-1185">Reference proteome</keyword>
<organism evidence="1 2">
    <name type="scientific">Pholiota conissans</name>
    <dbReference type="NCBI Taxonomy" id="109636"/>
    <lineage>
        <taxon>Eukaryota</taxon>
        <taxon>Fungi</taxon>
        <taxon>Dikarya</taxon>
        <taxon>Basidiomycota</taxon>
        <taxon>Agaricomycotina</taxon>
        <taxon>Agaricomycetes</taxon>
        <taxon>Agaricomycetidae</taxon>
        <taxon>Agaricales</taxon>
        <taxon>Agaricineae</taxon>
        <taxon>Strophariaceae</taxon>
        <taxon>Pholiota</taxon>
    </lineage>
</organism>
<dbReference type="OrthoDB" id="2788229at2759"/>
<reference evidence="1" key="1">
    <citation type="submission" date="2020-11" db="EMBL/GenBank/DDBJ databases">
        <authorList>
            <consortium name="DOE Joint Genome Institute"/>
            <person name="Ahrendt S."/>
            <person name="Riley R."/>
            <person name="Andreopoulos W."/>
            <person name="Labutti K."/>
            <person name="Pangilinan J."/>
            <person name="Ruiz-Duenas F.J."/>
            <person name="Barrasa J.M."/>
            <person name="Sanchez-Garcia M."/>
            <person name="Camarero S."/>
            <person name="Miyauchi S."/>
            <person name="Serrano A."/>
            <person name="Linde D."/>
            <person name="Babiker R."/>
            <person name="Drula E."/>
            <person name="Ayuso-Fernandez I."/>
            <person name="Pacheco R."/>
            <person name="Padilla G."/>
            <person name="Ferreira P."/>
            <person name="Barriuso J."/>
            <person name="Kellner H."/>
            <person name="Castanera R."/>
            <person name="Alfaro M."/>
            <person name="Ramirez L."/>
            <person name="Pisabarro A.G."/>
            <person name="Kuo A."/>
            <person name="Tritt A."/>
            <person name="Lipzen A."/>
            <person name="He G."/>
            <person name="Yan M."/>
            <person name="Ng V."/>
            <person name="Cullen D."/>
            <person name="Martin F."/>
            <person name="Rosso M.-N."/>
            <person name="Henrissat B."/>
            <person name="Hibbett D."/>
            <person name="Martinez A.T."/>
            <person name="Grigoriev I.V."/>
        </authorList>
    </citation>
    <scope>NUCLEOTIDE SEQUENCE</scope>
    <source>
        <strain evidence="1">CIRM-BRFM 674</strain>
    </source>
</reference>
<evidence type="ECO:0000313" key="1">
    <source>
        <dbReference type="EMBL" id="KAF9477582.1"/>
    </source>
</evidence>
<name>A0A9P5YXJ5_9AGAR</name>
<sequence>MSTFNSEPSLPQEVFDDIIDHFHDDVQSLQTCALVSPPWLASARAHLFYRVVLNPPNKRAAKSPASFFIRSRDSSPCQKLYITLASSRDGRLGSIAPYIREIHLCEGMLAREWLAHEPTLPLLLRALVNLRRFEISCSASVRIPWANLPLSLRNAVQEQVLESSALQELKLSSLMLDNLGNLDRMLSGCKQLRVLEVNHLFFAEESATYLEQGEKGEVALLDTLVIGPRTSTMLISHLLHPLSTAIVATVRNLTLSISGNFAEFARLLHSSMSVENLELVLMNDRTLFVNLITCRIVTELFPQLT</sequence>
<dbReference type="EMBL" id="MU155256">
    <property type="protein sequence ID" value="KAF9477582.1"/>
    <property type="molecule type" value="Genomic_DNA"/>
</dbReference>
<dbReference type="AlphaFoldDB" id="A0A9P5YXJ5"/>
<gene>
    <name evidence="1" type="ORF">BDN70DRAFT_98546</name>
</gene>
<evidence type="ECO:0000313" key="2">
    <source>
        <dbReference type="Proteomes" id="UP000807469"/>
    </source>
</evidence>
<accession>A0A9P5YXJ5</accession>
<protein>
    <recommendedName>
        <fullName evidence="3">F-box domain-containing protein</fullName>
    </recommendedName>
</protein>